<dbReference type="EMBL" id="JAACNO010000794">
    <property type="protein sequence ID" value="KAF4144874.1"/>
    <property type="molecule type" value="Genomic_DNA"/>
</dbReference>
<evidence type="ECO:0000313" key="2">
    <source>
        <dbReference type="EMBL" id="KAF4144874.1"/>
    </source>
</evidence>
<feature type="compositionally biased region" description="Pro residues" evidence="1">
    <location>
        <begin position="44"/>
        <end position="53"/>
    </location>
</feature>
<dbReference type="Proteomes" id="UP000704712">
    <property type="component" value="Unassembled WGS sequence"/>
</dbReference>
<comment type="caution">
    <text evidence="2">The sequence shown here is derived from an EMBL/GenBank/DDBJ whole genome shotgun (WGS) entry which is preliminary data.</text>
</comment>
<feature type="compositionally biased region" description="Polar residues" evidence="1">
    <location>
        <begin position="63"/>
        <end position="74"/>
    </location>
</feature>
<gene>
    <name evidence="2" type="ORF">GN958_ATG05933</name>
</gene>
<protein>
    <submittedName>
        <fullName evidence="2">Uncharacterized protein</fullName>
    </submittedName>
</protein>
<reference evidence="2" key="1">
    <citation type="submission" date="2020-03" db="EMBL/GenBank/DDBJ databases">
        <title>Hybrid Assembly of Korean Phytophthora infestans isolates.</title>
        <authorList>
            <person name="Prokchorchik M."/>
            <person name="Lee Y."/>
            <person name="Seo J."/>
            <person name="Cho J.-H."/>
            <person name="Park Y.-E."/>
            <person name="Jang D.-C."/>
            <person name="Im J.-S."/>
            <person name="Choi J.-G."/>
            <person name="Park H.-J."/>
            <person name="Lee G.-B."/>
            <person name="Lee Y.-G."/>
            <person name="Hong S.-Y."/>
            <person name="Cho K."/>
            <person name="Sohn K.H."/>
        </authorList>
    </citation>
    <scope>NUCLEOTIDE SEQUENCE</scope>
    <source>
        <strain evidence="2">KR_2_A2</strain>
    </source>
</reference>
<organism evidence="2 3">
    <name type="scientific">Phytophthora infestans</name>
    <name type="common">Potato late blight agent</name>
    <name type="synonym">Botrytis infestans</name>
    <dbReference type="NCBI Taxonomy" id="4787"/>
    <lineage>
        <taxon>Eukaryota</taxon>
        <taxon>Sar</taxon>
        <taxon>Stramenopiles</taxon>
        <taxon>Oomycota</taxon>
        <taxon>Peronosporomycetes</taxon>
        <taxon>Peronosporales</taxon>
        <taxon>Peronosporaceae</taxon>
        <taxon>Phytophthora</taxon>
    </lineage>
</organism>
<dbReference type="AlphaFoldDB" id="A0A8S9V0C2"/>
<feature type="compositionally biased region" description="Polar residues" evidence="1">
    <location>
        <begin position="21"/>
        <end position="39"/>
    </location>
</feature>
<proteinExistence type="predicted"/>
<evidence type="ECO:0000313" key="3">
    <source>
        <dbReference type="Proteomes" id="UP000704712"/>
    </source>
</evidence>
<evidence type="ECO:0000256" key="1">
    <source>
        <dbReference type="SAM" id="MobiDB-lite"/>
    </source>
</evidence>
<sequence>MVHFNLQEPRRAVLPIVMPRSQKSGQTLERPASSSSLSCTAVFPPLPPLPPPDTSKWTEPMRKTSSLPPASVSRSEPRPRRFGTKITNLLSAGDGSLATYTTDHKSPAPIALATAQRYYHQSQNPGKKPCAVAILEDENCEMKPEFPPKDVLIAFSEYITASKNDIWVSAKSSESTLPRECSFKTNAMRTIWSVTPDELTELTEEVAAMKKDSAEFAKKLSYAEASKRNLPGSIAISASQKMEAVEDEQLLRPFKKYFGLPIVPCYESSLRNFINALLTCTSKLPD</sequence>
<name>A0A8S9V0C2_PHYIN</name>
<feature type="region of interest" description="Disordered" evidence="1">
    <location>
        <begin position="15"/>
        <end position="80"/>
    </location>
</feature>
<accession>A0A8S9V0C2</accession>